<dbReference type="Gene3D" id="3.40.50.150">
    <property type="entry name" value="Vaccinia Virus protein VP39"/>
    <property type="match status" value="1"/>
</dbReference>
<dbReference type="EMBL" id="CP104013">
    <property type="protein sequence ID" value="UYP44750.1"/>
    <property type="molecule type" value="Genomic_DNA"/>
</dbReference>
<evidence type="ECO:0000259" key="1">
    <source>
        <dbReference type="Pfam" id="PF03551"/>
    </source>
</evidence>
<dbReference type="Gene3D" id="1.10.10.10">
    <property type="entry name" value="Winged helix-like DNA-binding domain superfamily/Winged helix DNA-binding domain"/>
    <property type="match status" value="1"/>
</dbReference>
<protein>
    <recommendedName>
        <fullName evidence="1">Transcription regulator PadR N-terminal domain-containing protein</fullName>
    </recommendedName>
</protein>
<dbReference type="InterPro" id="IPR036388">
    <property type="entry name" value="WH-like_DNA-bd_sf"/>
</dbReference>
<gene>
    <name evidence="2" type="ORF">NEF87_001035</name>
</gene>
<organism evidence="2 3">
    <name type="scientific">Candidatus Lokiarchaeum ossiferum</name>
    <dbReference type="NCBI Taxonomy" id="2951803"/>
    <lineage>
        <taxon>Archaea</taxon>
        <taxon>Promethearchaeati</taxon>
        <taxon>Promethearchaeota</taxon>
        <taxon>Promethearchaeia</taxon>
        <taxon>Promethearchaeales</taxon>
        <taxon>Promethearchaeaceae</taxon>
        <taxon>Candidatus Lokiarchaeum</taxon>
    </lineage>
</organism>
<evidence type="ECO:0000313" key="2">
    <source>
        <dbReference type="EMBL" id="UYP44750.1"/>
    </source>
</evidence>
<dbReference type="SUPFAM" id="SSF53335">
    <property type="entry name" value="S-adenosyl-L-methionine-dependent methyltransferases"/>
    <property type="match status" value="1"/>
</dbReference>
<dbReference type="SUPFAM" id="SSF46785">
    <property type="entry name" value="Winged helix' DNA-binding domain"/>
    <property type="match status" value="1"/>
</dbReference>
<dbReference type="PANTHER" id="PTHR33169:SF14">
    <property type="entry name" value="TRANSCRIPTIONAL REGULATOR RV3488"/>
    <property type="match status" value="1"/>
</dbReference>
<evidence type="ECO:0000313" key="3">
    <source>
        <dbReference type="Proteomes" id="UP001208689"/>
    </source>
</evidence>
<proteinExistence type="predicted"/>
<dbReference type="PANTHER" id="PTHR33169">
    <property type="entry name" value="PADR-FAMILY TRANSCRIPTIONAL REGULATOR"/>
    <property type="match status" value="1"/>
</dbReference>
<reference evidence="2" key="1">
    <citation type="submission" date="2022-09" db="EMBL/GenBank/DDBJ databases">
        <title>Actin cytoskeleton and complex cell architecture in an #Asgard archaeon.</title>
        <authorList>
            <person name="Ponce Toledo R.I."/>
            <person name="Schleper C."/>
            <person name="Rodrigues Oliveira T."/>
            <person name="Wollweber F."/>
            <person name="Xu J."/>
            <person name="Rittmann S."/>
            <person name="Klingl A."/>
            <person name="Pilhofer M."/>
        </authorList>
    </citation>
    <scope>NUCLEOTIDE SEQUENCE</scope>
    <source>
        <strain evidence="2">B-35</strain>
    </source>
</reference>
<dbReference type="InterPro" id="IPR029063">
    <property type="entry name" value="SAM-dependent_MTases_sf"/>
</dbReference>
<name>A0ABY6HMX2_9ARCH</name>
<dbReference type="Proteomes" id="UP001208689">
    <property type="component" value="Chromosome"/>
</dbReference>
<dbReference type="InterPro" id="IPR052509">
    <property type="entry name" value="Metal_resp_DNA-bind_regulator"/>
</dbReference>
<feature type="domain" description="Transcription regulator PadR N-terminal" evidence="1">
    <location>
        <begin position="22"/>
        <end position="82"/>
    </location>
</feature>
<sequence>MKKRKKVDLNWVERKICVWLWDREMYGLEIMKSLEIINSKISPGQLYPTLNSLTTQGYLSQRIHQKRGANRKMYTLTSKGKQIILNIFQDLMIILEYQMMAKYPLFFEDLLVFLDPSTSPTIMDFSKPYFEWVRFGLATHLKPLGRYIITSNTSNEFQLAQNRIESEDLESVMTVLQLKPKNHIKSKETELPTSSIDKALVYFTLHEDDTSWIYSEMFRVLKSNGVGLITDLLQPDRPLTIFEEGLLDMIPFHSKMGIVEENTIGKLQEVGFEIVDHHSNKGIITINFKKP</sequence>
<dbReference type="InterPro" id="IPR036390">
    <property type="entry name" value="WH_DNA-bd_sf"/>
</dbReference>
<dbReference type="Pfam" id="PF03551">
    <property type="entry name" value="PadR"/>
    <property type="match status" value="1"/>
</dbReference>
<keyword evidence="3" id="KW-1185">Reference proteome</keyword>
<dbReference type="InterPro" id="IPR005149">
    <property type="entry name" value="Tscrpt_reg_PadR_N"/>
</dbReference>
<accession>A0ABY6HMX2</accession>